<feature type="transmembrane region" description="Helical" evidence="1">
    <location>
        <begin position="114"/>
        <end position="131"/>
    </location>
</feature>
<protein>
    <submittedName>
        <fullName evidence="2">DUF2723 domain-containing protein</fullName>
    </submittedName>
</protein>
<feature type="transmembrane region" description="Helical" evidence="1">
    <location>
        <begin position="219"/>
        <end position="241"/>
    </location>
</feature>
<proteinExistence type="predicted"/>
<feature type="transmembrane region" description="Helical" evidence="1">
    <location>
        <begin position="261"/>
        <end position="280"/>
    </location>
</feature>
<dbReference type="InterPro" id="IPR021280">
    <property type="entry name" value="TMEM260-like"/>
</dbReference>
<feature type="transmembrane region" description="Helical" evidence="1">
    <location>
        <begin position="508"/>
        <end position="525"/>
    </location>
</feature>
<keyword evidence="1" id="KW-1133">Transmembrane helix</keyword>
<dbReference type="RefSeq" id="WP_182804683.1">
    <property type="nucleotide sequence ID" value="NZ_CP060007.1"/>
</dbReference>
<keyword evidence="3" id="KW-1185">Reference proteome</keyword>
<dbReference type="EMBL" id="CP060007">
    <property type="protein sequence ID" value="QNA45538.1"/>
    <property type="molecule type" value="Genomic_DNA"/>
</dbReference>
<feature type="transmembrane region" description="Helical" evidence="1">
    <location>
        <begin position="619"/>
        <end position="641"/>
    </location>
</feature>
<gene>
    <name evidence="2" type="ORF">H4075_04870</name>
</gene>
<feature type="transmembrane region" description="Helical" evidence="1">
    <location>
        <begin position="181"/>
        <end position="212"/>
    </location>
</feature>
<dbReference type="PROSITE" id="PS51257">
    <property type="entry name" value="PROKAR_LIPOPROTEIN"/>
    <property type="match status" value="1"/>
</dbReference>
<evidence type="ECO:0000313" key="3">
    <source>
        <dbReference type="Proteomes" id="UP000515344"/>
    </source>
</evidence>
<name>A0A7G5XJ85_9BACT</name>
<keyword evidence="1" id="KW-0472">Membrane</keyword>
<feature type="transmembrane region" description="Helical" evidence="1">
    <location>
        <begin position="653"/>
        <end position="674"/>
    </location>
</feature>
<dbReference type="Proteomes" id="UP000515344">
    <property type="component" value="Chromosome"/>
</dbReference>
<keyword evidence="1" id="KW-0812">Transmembrane</keyword>
<feature type="transmembrane region" description="Helical" evidence="1">
    <location>
        <begin position="292"/>
        <end position="311"/>
    </location>
</feature>
<dbReference type="Pfam" id="PF11028">
    <property type="entry name" value="TMEM260-like"/>
    <property type="match status" value="1"/>
</dbReference>
<sequence length="1088" mass="122901">MNFQKLNNITGWIIGLVSCAVYVLTMEPTGSLWDTGEFISCAYKLGIPHPPGAPLFIMLGRLFTLFTPGDAAIGVNLLSALSSGFTIMFLFWTITHFGRRLVQKDNEELQGNQLFTVMAAGVIGGLAYTFSDSFWYSAVEGEVYALSSFFTAVVFWMILKWEHEDAKAGDDDRKRTFAERWIVLIFFIMGLSIGVHLLNLLTLPAIVMVYYFRRYKPTWTGGIVAFLIGCAITGVVQKAVIQWSISSAGWFDRLFVNSFGLPFFSGFIFFFVLIAVLIWFGLRYAKQNQWRFLRLGLWSFAFMLIGFSTYVTTMIRANANPGIDMNDVNNPMALVSYLSREQYGDVPLLKGQKFTAEAEEYADEGDSYQRVGDRYEVTGQKRKPVYPADQTMMFPRVWDASNDQGHADYYAQFLGIGKYQDRQTGKISYERDPDMADNFKFFFGYQVNIMYFRYFMWNFAGKQNDVQGLGERRNGNWITGISMADDSRLGNQKLMPDSLKNSPAHNKYYLLPLILGIFGLVFQFTRKSKDGLIVGLLFFFTGLAIVLYLNQAGPQPRERDYAYVGSFYAFAIWIGLSVIGFVDTVKRDKQTLLTMLGSGAALTLITMLISSLSGSVSGAFSSAVISTALFAGVAALIYFLLKAISSNGNNEKVVSIGAAVICAAVPILMASQNWDDHDRSKKTIAPDLATNYLESCAPNAILFTVGDNDTYPLWYAQEVKGVRPDIRVINTSLLGTDWYINQLRYKVNNSDPIDVIWSEEQIAGEKRNVAYHIPLSQTDTAYYDLYTMMKDQVGSDADNKMYRSQGGEMLNYFYSQRFKVPVDGNVVRQNGTVTAKDSVLNELRFQVGKSYLFKNDAAILNIIAANNWKRPIYFTQPYQLGFDDYLRQDGLTYRLVPVANARGTANMDWMFDKIMNKFKYGGADKNEVYFDEENRRHMVNIRNAHTMLAMNLIAAGRKEDAKKVLQRADQMIKDKNVPYALASRYGNDHNEKSFYFAMTAFQAGDIELGKRIMESVKKDLQQQMAFYESYVGAEGTSPSEYEYQVAKQLVDGIDNALKQYVQGIKPGSDTLQSKEVPQIINNKTDTPK</sequence>
<feature type="transmembrane region" description="Helical" evidence="1">
    <location>
        <begin position="593"/>
        <end position="613"/>
    </location>
</feature>
<feature type="transmembrane region" description="Helical" evidence="1">
    <location>
        <begin position="532"/>
        <end position="549"/>
    </location>
</feature>
<dbReference type="PANTHER" id="PTHR16214">
    <property type="entry name" value="TRANSMEMBRANE PROTEIN 260"/>
    <property type="match status" value="1"/>
</dbReference>
<dbReference type="InterPro" id="IPR052724">
    <property type="entry name" value="GT117_domain-containing"/>
</dbReference>
<reference evidence="3" key="1">
    <citation type="submission" date="2020-08" db="EMBL/GenBank/DDBJ databases">
        <title>Lacibacter sp. S13-6-6 genome sequencing.</title>
        <authorList>
            <person name="Jin L."/>
        </authorList>
    </citation>
    <scope>NUCLEOTIDE SEQUENCE [LARGE SCALE GENOMIC DNA]</scope>
    <source>
        <strain evidence="3">S13-6-6</strain>
    </source>
</reference>
<dbReference type="KEGG" id="lacs:H4075_04870"/>
<feature type="transmembrane region" description="Helical" evidence="1">
    <location>
        <begin position="71"/>
        <end position="94"/>
    </location>
</feature>
<dbReference type="PANTHER" id="PTHR16214:SF3">
    <property type="entry name" value="TRANSMEMBRANE PROTEIN 260"/>
    <property type="match status" value="1"/>
</dbReference>
<organism evidence="2 3">
    <name type="scientific">Lacibacter sediminis</name>
    <dbReference type="NCBI Taxonomy" id="2760713"/>
    <lineage>
        <taxon>Bacteria</taxon>
        <taxon>Pseudomonadati</taxon>
        <taxon>Bacteroidota</taxon>
        <taxon>Chitinophagia</taxon>
        <taxon>Chitinophagales</taxon>
        <taxon>Chitinophagaceae</taxon>
        <taxon>Lacibacter</taxon>
    </lineage>
</organism>
<feature type="transmembrane region" description="Helical" evidence="1">
    <location>
        <begin position="6"/>
        <end position="24"/>
    </location>
</feature>
<evidence type="ECO:0000256" key="1">
    <source>
        <dbReference type="SAM" id="Phobius"/>
    </source>
</evidence>
<feature type="transmembrane region" description="Helical" evidence="1">
    <location>
        <begin position="561"/>
        <end position="581"/>
    </location>
</feature>
<feature type="transmembrane region" description="Helical" evidence="1">
    <location>
        <begin position="143"/>
        <end position="161"/>
    </location>
</feature>
<dbReference type="AlphaFoldDB" id="A0A7G5XJ85"/>
<accession>A0A7G5XJ85</accession>
<evidence type="ECO:0000313" key="2">
    <source>
        <dbReference type="EMBL" id="QNA45538.1"/>
    </source>
</evidence>